<reference evidence="2 3" key="1">
    <citation type="submission" date="2019-12" db="EMBL/GenBank/DDBJ databases">
        <title>A genome sequence resource for the geographically widespread anthracnose pathogen Colletotrichum asianum.</title>
        <authorList>
            <person name="Meng Y."/>
        </authorList>
    </citation>
    <scope>NUCLEOTIDE SEQUENCE [LARGE SCALE GENOMIC DNA]</scope>
    <source>
        <strain evidence="2 3">ICMP 18580</strain>
    </source>
</reference>
<protein>
    <submittedName>
        <fullName evidence="2">Uncharacterized protein</fullName>
    </submittedName>
</protein>
<comment type="caution">
    <text evidence="2">The sequence shown here is derived from an EMBL/GenBank/DDBJ whole genome shotgun (WGS) entry which is preliminary data.</text>
</comment>
<evidence type="ECO:0000256" key="1">
    <source>
        <dbReference type="SAM" id="MobiDB-lite"/>
    </source>
</evidence>
<feature type="region of interest" description="Disordered" evidence="1">
    <location>
        <begin position="1"/>
        <end position="31"/>
    </location>
</feature>
<accession>A0A8H3WKY1</accession>
<proteinExistence type="predicted"/>
<dbReference type="Proteomes" id="UP000434172">
    <property type="component" value="Unassembled WGS sequence"/>
</dbReference>
<keyword evidence="3" id="KW-1185">Reference proteome</keyword>
<organism evidence="2 3">
    <name type="scientific">Colletotrichum asianum</name>
    <dbReference type="NCBI Taxonomy" id="702518"/>
    <lineage>
        <taxon>Eukaryota</taxon>
        <taxon>Fungi</taxon>
        <taxon>Dikarya</taxon>
        <taxon>Ascomycota</taxon>
        <taxon>Pezizomycotina</taxon>
        <taxon>Sordariomycetes</taxon>
        <taxon>Hypocreomycetidae</taxon>
        <taxon>Glomerellales</taxon>
        <taxon>Glomerellaceae</taxon>
        <taxon>Colletotrichum</taxon>
        <taxon>Colletotrichum gloeosporioides species complex</taxon>
    </lineage>
</organism>
<dbReference type="AlphaFoldDB" id="A0A8H3WKY1"/>
<feature type="compositionally biased region" description="Polar residues" evidence="1">
    <location>
        <begin position="10"/>
        <end position="30"/>
    </location>
</feature>
<sequence>MPFPLGGTPGSQADLTTSSTRPTKQAQSPTLDVIARHASAPASTRDGHYYTLFLRAKCLCLPRTTK</sequence>
<gene>
    <name evidence="2" type="ORF">GQ607_003844</name>
</gene>
<evidence type="ECO:0000313" key="2">
    <source>
        <dbReference type="EMBL" id="KAF0328819.1"/>
    </source>
</evidence>
<dbReference type="EMBL" id="WOWK01000015">
    <property type="protein sequence ID" value="KAF0328819.1"/>
    <property type="molecule type" value="Genomic_DNA"/>
</dbReference>
<name>A0A8H3WKY1_9PEZI</name>
<evidence type="ECO:0000313" key="3">
    <source>
        <dbReference type="Proteomes" id="UP000434172"/>
    </source>
</evidence>